<dbReference type="GO" id="GO:0018189">
    <property type="term" value="P:pyrroloquinoline quinone biosynthetic process"/>
    <property type="evidence" value="ECO:0007669"/>
    <property type="project" value="UniProtKB-UniPathway"/>
</dbReference>
<dbReference type="InterPro" id="IPR011725">
    <property type="entry name" value="PQQ_synth_PqqA"/>
</dbReference>
<evidence type="ECO:0000313" key="5">
    <source>
        <dbReference type="EMBL" id="SEC83941.1"/>
    </source>
</evidence>
<reference evidence="5 6" key="1">
    <citation type="submission" date="2016-10" db="EMBL/GenBank/DDBJ databases">
        <authorList>
            <person name="de Groot N.N."/>
        </authorList>
    </citation>
    <scope>NUCLEOTIDE SEQUENCE [LARGE SCALE GENOMIC DNA]</scope>
    <source>
        <strain evidence="5 6">GAS522</strain>
    </source>
</reference>
<dbReference type="EMBL" id="FNTI01000001">
    <property type="protein sequence ID" value="SEC83941.1"/>
    <property type="molecule type" value="Genomic_DNA"/>
</dbReference>
<dbReference type="AlphaFoldDB" id="A0A1M6WJ90"/>
<sequence>MKARVSQAGPRLRNISAALVTFLLFGSALMTGKTPKIVEVQVGMEINMYVCAMRK</sequence>
<dbReference type="Proteomes" id="UP000183208">
    <property type="component" value="Unassembled WGS sequence"/>
</dbReference>
<evidence type="ECO:0000256" key="2">
    <source>
        <dbReference type="ARBA" id="ARBA00009325"/>
    </source>
</evidence>
<evidence type="ECO:0000256" key="4">
    <source>
        <dbReference type="ARBA" id="ARBA00022905"/>
    </source>
</evidence>
<name>A0A1M6WJ90_9BRAD</name>
<dbReference type="NCBIfam" id="TIGR02107">
    <property type="entry name" value="PQQ_syn_pqqA"/>
    <property type="match status" value="1"/>
</dbReference>
<dbReference type="UniPathway" id="UPA00539"/>
<accession>A0A1M6WJ90</accession>
<keyword evidence="4" id="KW-0884">PQQ biosynthesis</keyword>
<evidence type="ECO:0000256" key="3">
    <source>
        <dbReference type="ARBA" id="ARBA00015086"/>
    </source>
</evidence>
<dbReference type="Pfam" id="PF08042">
    <property type="entry name" value="PqqA"/>
    <property type="match status" value="1"/>
</dbReference>
<gene>
    <name evidence="5" type="ORF">SAMN05444171_2382</name>
</gene>
<organism evidence="5 6">
    <name type="scientific">Bradyrhizobium lablabi</name>
    <dbReference type="NCBI Taxonomy" id="722472"/>
    <lineage>
        <taxon>Bacteria</taxon>
        <taxon>Pseudomonadati</taxon>
        <taxon>Pseudomonadota</taxon>
        <taxon>Alphaproteobacteria</taxon>
        <taxon>Hyphomicrobiales</taxon>
        <taxon>Nitrobacteraceae</taxon>
        <taxon>Bradyrhizobium</taxon>
    </lineage>
</organism>
<protein>
    <recommendedName>
        <fullName evidence="3">Coenzyme PQQ synthesis protein A</fullName>
    </recommendedName>
</protein>
<comment type="pathway">
    <text evidence="1">Cofactor biosynthesis; pyrroloquinoline quinone biosynthesis.</text>
</comment>
<proteinExistence type="inferred from homology"/>
<evidence type="ECO:0000256" key="1">
    <source>
        <dbReference type="ARBA" id="ARBA00004886"/>
    </source>
</evidence>
<evidence type="ECO:0000313" key="6">
    <source>
        <dbReference type="Proteomes" id="UP000183208"/>
    </source>
</evidence>
<comment type="similarity">
    <text evidence="2">Belongs to the PqqA family.</text>
</comment>